<name>A0ABW5LFU2_9FLAO</name>
<sequence>MAGQFVKNGATLKCPLCSSSGTLVVSHTQVQLQDTPCATNGDRSKSNLVFSGVCKKWRKSPPPCASVISPTQWAGVAIDVEIDGEFMLLEDSTITCSTGGVDIAIEDTAQMDAPTDLPDIENALLKKFLVNVRRPDDYKGEYGFDWLRDEYIYPIETVVFDNDGTSLNQLVPICKNPEDLKNEYKTKDVVNPITPYGVEYYPAWLSIFSYASNGYINEVDLNIEIEEIEPLESDGTQIIFESANDSLIITPSELSLSELLGKKQTKDLGTATKDFYVTEKVINIKCDGEPLENHEEIKIFAELDGEKEEVGKLMVYKNNDIANASIIAVNVIIDGKSASLNPNYKTAIKYKSLGQCLIQAEVIDDNFDIDSLPDDDPDVKKFKEDFITETLDIGVQFDSVNGFLNDLVRLYDKYGHYKPVTGIEEFGHNKTFMFYTNVTGILEREGLPPLQWRGLATADQTDVSNVKWGNACIIFGGGLSEIHNVPHEIGHSLSLPHSFEEELNTPFFFYRGFTDNYLDYPTQFEPDLNKIAADNFFKGNMHSFFKWQWDIMREDKSLVYEDNKALQ</sequence>
<organism evidence="1 2">
    <name type="scientific">Aquimarina rubra</name>
    <dbReference type="NCBI Taxonomy" id="1920033"/>
    <lineage>
        <taxon>Bacteria</taxon>
        <taxon>Pseudomonadati</taxon>
        <taxon>Bacteroidota</taxon>
        <taxon>Flavobacteriia</taxon>
        <taxon>Flavobacteriales</taxon>
        <taxon>Flavobacteriaceae</taxon>
        <taxon>Aquimarina</taxon>
    </lineage>
</organism>
<comment type="caution">
    <text evidence="1">The sequence shown here is derived from an EMBL/GenBank/DDBJ whole genome shotgun (WGS) entry which is preliminary data.</text>
</comment>
<proteinExistence type="predicted"/>
<dbReference type="Pfam" id="PF14107">
    <property type="entry name" value="DUF4280"/>
    <property type="match status" value="1"/>
</dbReference>
<accession>A0ABW5LFU2</accession>
<reference evidence="2" key="1">
    <citation type="journal article" date="2019" name="Int. J. Syst. Evol. Microbiol.">
        <title>The Global Catalogue of Microorganisms (GCM) 10K type strain sequencing project: providing services to taxonomists for standard genome sequencing and annotation.</title>
        <authorList>
            <consortium name="The Broad Institute Genomics Platform"/>
            <consortium name="The Broad Institute Genome Sequencing Center for Infectious Disease"/>
            <person name="Wu L."/>
            <person name="Ma J."/>
        </authorList>
    </citation>
    <scope>NUCLEOTIDE SEQUENCE [LARGE SCALE GENOMIC DNA]</scope>
    <source>
        <strain evidence="2">KCTC 52274</strain>
    </source>
</reference>
<keyword evidence="2" id="KW-1185">Reference proteome</keyword>
<evidence type="ECO:0000313" key="2">
    <source>
        <dbReference type="Proteomes" id="UP001597319"/>
    </source>
</evidence>
<gene>
    <name evidence="1" type="ORF">ACFSR1_08305</name>
</gene>
<dbReference type="Proteomes" id="UP001597319">
    <property type="component" value="Unassembled WGS sequence"/>
</dbReference>
<dbReference type="RefSeq" id="WP_378291465.1">
    <property type="nucleotide sequence ID" value="NZ_JBHULE010000018.1"/>
</dbReference>
<dbReference type="EMBL" id="JBHULE010000018">
    <property type="protein sequence ID" value="MFD2562671.1"/>
    <property type="molecule type" value="Genomic_DNA"/>
</dbReference>
<protein>
    <submittedName>
        <fullName evidence="1">DUF4280 domain-containing protein</fullName>
    </submittedName>
</protein>
<evidence type="ECO:0000313" key="1">
    <source>
        <dbReference type="EMBL" id="MFD2562671.1"/>
    </source>
</evidence>
<dbReference type="InterPro" id="IPR025460">
    <property type="entry name" value="DUF4280"/>
</dbReference>